<comment type="similarity">
    <text evidence="1">Belongs to the DadA oxidoreductase family.</text>
</comment>
<dbReference type="Pfam" id="PF01266">
    <property type="entry name" value="DAO"/>
    <property type="match status" value="1"/>
</dbReference>
<dbReference type="GO" id="GO:0055130">
    <property type="term" value="P:D-alanine catabolic process"/>
    <property type="evidence" value="ECO:0007669"/>
    <property type="project" value="TreeGrafter"/>
</dbReference>
<dbReference type="Gene3D" id="3.50.50.60">
    <property type="entry name" value="FAD/NAD(P)-binding domain"/>
    <property type="match status" value="2"/>
</dbReference>
<dbReference type="EMBL" id="CP025612">
    <property type="protein sequence ID" value="AUN32584.1"/>
    <property type="molecule type" value="Genomic_DNA"/>
</dbReference>
<evidence type="ECO:0000313" key="3">
    <source>
        <dbReference type="EMBL" id="AUN32584.1"/>
    </source>
</evidence>
<dbReference type="GO" id="GO:0008718">
    <property type="term" value="F:D-amino-acid dehydrogenase activity"/>
    <property type="evidence" value="ECO:0007669"/>
    <property type="project" value="TreeGrafter"/>
</dbReference>
<organism evidence="3 4">
    <name type="scientific">Niveispirillum cyanobacteriorum</name>
    <dbReference type="NCBI Taxonomy" id="1612173"/>
    <lineage>
        <taxon>Bacteria</taxon>
        <taxon>Pseudomonadati</taxon>
        <taxon>Pseudomonadota</taxon>
        <taxon>Alphaproteobacteria</taxon>
        <taxon>Rhodospirillales</taxon>
        <taxon>Azospirillaceae</taxon>
        <taxon>Niveispirillum</taxon>
    </lineage>
</organism>
<evidence type="ECO:0000256" key="2">
    <source>
        <dbReference type="ARBA" id="ARBA00023002"/>
    </source>
</evidence>
<dbReference type="SUPFAM" id="SSF51905">
    <property type="entry name" value="FAD/NAD(P)-binding domain"/>
    <property type="match status" value="1"/>
</dbReference>
<dbReference type="GO" id="GO:0005886">
    <property type="term" value="C:plasma membrane"/>
    <property type="evidence" value="ECO:0007669"/>
    <property type="project" value="TreeGrafter"/>
</dbReference>
<proteinExistence type="inferred from homology"/>
<dbReference type="OrthoDB" id="9787190at2"/>
<reference evidence="3 4" key="1">
    <citation type="submission" date="2017-12" db="EMBL/GenBank/DDBJ databases">
        <title>Genomes of bacteria within cyanobacterial aggregates.</title>
        <authorList>
            <person name="Cai H."/>
        </authorList>
    </citation>
    <scope>NUCLEOTIDE SEQUENCE [LARGE SCALE GENOMIC DNA]</scope>
    <source>
        <strain evidence="3 4">TH16</strain>
    </source>
</reference>
<dbReference type="Gene3D" id="3.30.9.10">
    <property type="entry name" value="D-Amino Acid Oxidase, subunit A, domain 2"/>
    <property type="match status" value="2"/>
</dbReference>
<dbReference type="KEGG" id="ncb:C0V82_19820"/>
<evidence type="ECO:0000313" key="4">
    <source>
        <dbReference type="Proteomes" id="UP000234752"/>
    </source>
</evidence>
<keyword evidence="4" id="KW-1185">Reference proteome</keyword>
<dbReference type="RefSeq" id="WP_102114117.1">
    <property type="nucleotide sequence ID" value="NZ_BMGN01000007.1"/>
</dbReference>
<sequence>MFPAVRSVASDETLPQSVDVVVIGGGIVGTASAYYLAKRGLSVALLEKGHVACEQSSRTWGWCRQQNRDPREMPLSLLSMSLWDGLAAEIGQDLGFRRTGLVYATDDAAMLAGWEAWGPTARAFGVETYMLTGAQAAQRIPETRRKWVGGLHSVADGKAEPAWAAPALAEGARVRGATIHQNCAVRGLDITNGRVTGVHTEQGSIRADAVLCAAGAWASTFLARHGVVFPQASVRQTALRTKPTHDVGDVVYCPDLAMTRRLDGSYTLAISGRATLELTAQGMRFAREFLPQFIKRLKAVQIGVGKSLFAGPESLPSWLGSDDRMFERQRVLDPAPNRRLVEAIMDNVKGTFPELAGIEIDHVWGAYVDCTPDAVPVASGIDAVGGLFLAAGCSGHGFGLGPGIGYLMAELISNETPSVDPTHFNLSRLVDGSTIKVGSL</sequence>
<dbReference type="AlphaFoldDB" id="A0A2K9NHL1"/>
<dbReference type="Proteomes" id="UP000234752">
    <property type="component" value="Chromosome eg_2"/>
</dbReference>
<protein>
    <submittedName>
        <fullName evidence="3">D-amino-acid oxidase</fullName>
    </submittedName>
</protein>
<name>A0A2K9NHL1_9PROT</name>
<dbReference type="InterPro" id="IPR006076">
    <property type="entry name" value="FAD-dep_OxRdtase"/>
</dbReference>
<dbReference type="GO" id="GO:0005737">
    <property type="term" value="C:cytoplasm"/>
    <property type="evidence" value="ECO:0007669"/>
    <property type="project" value="TreeGrafter"/>
</dbReference>
<accession>A0A2K9NHL1</accession>
<dbReference type="PANTHER" id="PTHR13847:SF280">
    <property type="entry name" value="D-AMINO ACID DEHYDROGENASE"/>
    <property type="match status" value="1"/>
</dbReference>
<dbReference type="InterPro" id="IPR036188">
    <property type="entry name" value="FAD/NAD-bd_sf"/>
</dbReference>
<dbReference type="PANTHER" id="PTHR13847">
    <property type="entry name" value="SARCOSINE DEHYDROGENASE-RELATED"/>
    <property type="match status" value="1"/>
</dbReference>
<gene>
    <name evidence="3" type="ORF">C0V82_19820</name>
</gene>
<keyword evidence="2" id="KW-0560">Oxidoreductase</keyword>
<evidence type="ECO:0000256" key="1">
    <source>
        <dbReference type="ARBA" id="ARBA00009410"/>
    </source>
</evidence>